<keyword evidence="13" id="KW-0732">Signal</keyword>
<keyword evidence="10" id="KW-0482">Metalloprotease</keyword>
<evidence type="ECO:0000256" key="8">
    <source>
        <dbReference type="ARBA" id="ARBA00022801"/>
    </source>
</evidence>
<dbReference type="InterPro" id="IPR027268">
    <property type="entry name" value="Peptidase_M4/M1_CTD_sf"/>
</dbReference>
<dbReference type="EC" id="3.4.11.2" evidence="4"/>
<dbReference type="GO" id="GO:0008237">
    <property type="term" value="F:metallopeptidase activity"/>
    <property type="evidence" value="ECO:0007669"/>
    <property type="project" value="UniProtKB-KW"/>
</dbReference>
<keyword evidence="7" id="KW-0479">Metal-binding</keyword>
<dbReference type="Gene3D" id="1.10.390.10">
    <property type="entry name" value="Neutral Protease Domain 2"/>
    <property type="match status" value="1"/>
</dbReference>
<comment type="cofactor">
    <cofactor evidence="2">
        <name>Zn(2+)</name>
        <dbReference type="ChEBI" id="CHEBI:29105"/>
    </cofactor>
</comment>
<dbReference type="GO" id="GO:0016285">
    <property type="term" value="F:alanyl aminopeptidase activity"/>
    <property type="evidence" value="ECO:0007669"/>
    <property type="project" value="UniProtKB-EC"/>
</dbReference>
<gene>
    <name evidence="16" type="ordered locus">Srot_2967</name>
</gene>
<dbReference type="EMBL" id="CP001958">
    <property type="protein sequence ID" value="ADG99395.1"/>
    <property type="molecule type" value="Genomic_DNA"/>
</dbReference>
<dbReference type="GO" id="GO:0006508">
    <property type="term" value="P:proteolysis"/>
    <property type="evidence" value="ECO:0007669"/>
    <property type="project" value="UniProtKB-KW"/>
</dbReference>
<evidence type="ECO:0000313" key="16">
    <source>
        <dbReference type="EMBL" id="ADG99395.1"/>
    </source>
</evidence>
<dbReference type="PANTHER" id="PTHR11533">
    <property type="entry name" value="PROTEASE M1 ZINC METALLOPROTEASE"/>
    <property type="match status" value="1"/>
</dbReference>
<dbReference type="KEGG" id="srt:Srot_2967"/>
<evidence type="ECO:0000259" key="14">
    <source>
        <dbReference type="Pfam" id="PF01433"/>
    </source>
</evidence>
<keyword evidence="16" id="KW-0031">Aminopeptidase</keyword>
<keyword evidence="8" id="KW-0378">Hydrolase</keyword>
<keyword evidence="6" id="KW-0645">Protease</keyword>
<evidence type="ECO:0000256" key="9">
    <source>
        <dbReference type="ARBA" id="ARBA00022833"/>
    </source>
</evidence>
<feature type="domain" description="Peptidase M1 membrane alanine aminopeptidase" evidence="14">
    <location>
        <begin position="312"/>
        <end position="469"/>
    </location>
</feature>
<dbReference type="AlphaFoldDB" id="D6ZEB9"/>
<feature type="domain" description="Aminopeptidase N-like N-terminal" evidence="15">
    <location>
        <begin position="48"/>
        <end position="222"/>
    </location>
</feature>
<dbReference type="InterPro" id="IPR014782">
    <property type="entry name" value="Peptidase_M1_dom"/>
</dbReference>
<evidence type="ECO:0000256" key="12">
    <source>
        <dbReference type="ARBA" id="ARBA00031533"/>
    </source>
</evidence>
<keyword evidence="9" id="KW-0862">Zinc</keyword>
<accession>D6ZEB9</accession>
<dbReference type="InterPro" id="IPR050344">
    <property type="entry name" value="Peptidase_M1_aminopeptidases"/>
</dbReference>
<evidence type="ECO:0000256" key="1">
    <source>
        <dbReference type="ARBA" id="ARBA00000098"/>
    </source>
</evidence>
<feature type="chain" id="PRO_5003091878" description="Aminopeptidase N" evidence="13">
    <location>
        <begin position="23"/>
        <end position="488"/>
    </location>
</feature>
<name>D6ZEB9_SEGRD</name>
<evidence type="ECO:0000259" key="15">
    <source>
        <dbReference type="Pfam" id="PF17900"/>
    </source>
</evidence>
<evidence type="ECO:0000256" key="10">
    <source>
        <dbReference type="ARBA" id="ARBA00023049"/>
    </source>
</evidence>
<reference evidence="16 17" key="1">
    <citation type="journal article" date="2010" name="Stand. Genomic Sci.">
        <title>Complete genome sequence of Segniliparus rotundus type strain (CDC 1076).</title>
        <authorList>
            <person name="Sikorski J."/>
            <person name="Lapidus A."/>
            <person name="Copeland A."/>
            <person name="Misra M."/>
            <person name="Glavina Del Rio T."/>
            <person name="Nolan M."/>
            <person name="Lucas S."/>
            <person name="Chen F."/>
            <person name="Tice H."/>
            <person name="Cheng J.F."/>
            <person name="Jando M."/>
            <person name="Schneider S."/>
            <person name="Bruce D."/>
            <person name="Goodwin L."/>
            <person name="Pitluck S."/>
            <person name="Liolios K."/>
            <person name="Mikhailova N."/>
            <person name="Pati A."/>
            <person name="Ivanova N."/>
            <person name="Mavromatis K."/>
            <person name="Chen A."/>
            <person name="Palaniappan K."/>
            <person name="Chertkov O."/>
            <person name="Land M."/>
            <person name="Hauser L."/>
            <person name="Chang Y.J."/>
            <person name="Jeffries C.D."/>
            <person name="Brettin T."/>
            <person name="Detter J.C."/>
            <person name="Han C."/>
            <person name="Rohde M."/>
            <person name="Goker M."/>
            <person name="Bristow J."/>
            <person name="Eisen J.A."/>
            <person name="Markowitz V."/>
            <person name="Hugenholtz P."/>
            <person name="Kyrpides N.C."/>
            <person name="Klenk H.P."/>
        </authorList>
    </citation>
    <scope>NUCLEOTIDE SEQUENCE [LARGE SCALE GENOMIC DNA]</scope>
    <source>
        <strain evidence="17">ATCC BAA-972 / CDC 1076 / CIP 108378 / DSM 44985 / JCM 13578</strain>
    </source>
</reference>
<evidence type="ECO:0000256" key="4">
    <source>
        <dbReference type="ARBA" id="ARBA00012564"/>
    </source>
</evidence>
<evidence type="ECO:0000256" key="11">
    <source>
        <dbReference type="ARBA" id="ARBA00029811"/>
    </source>
</evidence>
<dbReference type="PRINTS" id="PR00756">
    <property type="entry name" value="ALADIPTASE"/>
</dbReference>
<evidence type="ECO:0000256" key="3">
    <source>
        <dbReference type="ARBA" id="ARBA00010136"/>
    </source>
</evidence>
<evidence type="ECO:0000313" key="17">
    <source>
        <dbReference type="Proteomes" id="UP000002247"/>
    </source>
</evidence>
<evidence type="ECO:0000256" key="13">
    <source>
        <dbReference type="SAM" id="SignalP"/>
    </source>
</evidence>
<dbReference type="HOGENOM" id="CLU_014298_2_0_11"/>
<evidence type="ECO:0000256" key="5">
    <source>
        <dbReference type="ARBA" id="ARBA00015611"/>
    </source>
</evidence>
<dbReference type="Pfam" id="PF01433">
    <property type="entry name" value="Peptidase_M1"/>
    <property type="match status" value="1"/>
</dbReference>
<dbReference type="CDD" id="cd09603">
    <property type="entry name" value="M1_APN_like"/>
    <property type="match status" value="1"/>
</dbReference>
<dbReference type="SUPFAM" id="SSF63737">
    <property type="entry name" value="Leukotriene A4 hydrolase N-terminal domain"/>
    <property type="match status" value="1"/>
</dbReference>
<proteinExistence type="inferred from homology"/>
<comment type="similarity">
    <text evidence="3">Belongs to the peptidase M1 family.</text>
</comment>
<dbReference type="OrthoDB" id="100605at2"/>
<sequence>MLSCALAMSGALLPLGSRVASAAPAPGADTAGDPYFPQDGNGGYRVGHYDLALRLDPDSKQVDATMTITAAATQELRSFDLDFADLGPVQAVVNGKPAAAEPAEQAKLVVTPDRPLPSGTTFTAAITYSFNEQEQAAAMGKSELPGWVQTSSGGVAKFGEPDGAEYWFPSNNTPDNKAPFTLALTVPEGWVGIGGGLEAPAVVKDGWATSVWKEPNPVATYLVPIAVDHFDVRRSVLPTGQPVVIALNPDQPDFVHDAAARYPEIMAFLQEKLGPYPHVAAGGIFIDPGLGNKNFGGALETQTRPVYVSTWEDPGKEVSVIVHENTHEWYGDSVSVRQWRDICLNECFASYLQWMWEESEEGADLDQKYRDHVQEQWDDQAYWGHLLTDMCDGREDECTAGDIMNGQGVYDKGQLALHALRRMIGEKAFSDILRGWPARHRFGNASWAQFEQYAQQTAKKDLGGFFQAWFHSGERPKDEYLFPGSLAG</sequence>
<keyword evidence="17" id="KW-1185">Reference proteome</keyword>
<dbReference type="InterPro" id="IPR045357">
    <property type="entry name" value="Aminopeptidase_N-like_N"/>
</dbReference>
<dbReference type="Proteomes" id="UP000002247">
    <property type="component" value="Chromosome"/>
</dbReference>
<feature type="signal peptide" evidence="13">
    <location>
        <begin position="1"/>
        <end position="22"/>
    </location>
</feature>
<dbReference type="Pfam" id="PF17900">
    <property type="entry name" value="Peptidase_M1_N"/>
    <property type="match status" value="1"/>
</dbReference>
<organism evidence="16 17">
    <name type="scientific">Segniliparus rotundus (strain ATCC BAA-972 / CDC 1076 / CIP 108378 / DSM 44985 / JCM 13578)</name>
    <dbReference type="NCBI Taxonomy" id="640132"/>
    <lineage>
        <taxon>Bacteria</taxon>
        <taxon>Bacillati</taxon>
        <taxon>Actinomycetota</taxon>
        <taxon>Actinomycetes</taxon>
        <taxon>Mycobacteriales</taxon>
        <taxon>Segniliparaceae</taxon>
        <taxon>Segniliparus</taxon>
    </lineage>
</organism>
<dbReference type="InterPro" id="IPR042097">
    <property type="entry name" value="Aminopeptidase_N-like_N_sf"/>
</dbReference>
<dbReference type="Gene3D" id="2.60.40.1730">
    <property type="entry name" value="tricorn interacting facor f3 domain"/>
    <property type="match status" value="1"/>
</dbReference>
<evidence type="ECO:0000256" key="6">
    <source>
        <dbReference type="ARBA" id="ARBA00022670"/>
    </source>
</evidence>
<dbReference type="SUPFAM" id="SSF55486">
    <property type="entry name" value="Metalloproteases ('zincins'), catalytic domain"/>
    <property type="match status" value="1"/>
</dbReference>
<evidence type="ECO:0000256" key="7">
    <source>
        <dbReference type="ARBA" id="ARBA00022723"/>
    </source>
</evidence>
<evidence type="ECO:0000256" key="2">
    <source>
        <dbReference type="ARBA" id="ARBA00001947"/>
    </source>
</evidence>
<protein>
    <recommendedName>
        <fullName evidence="5">Aminopeptidase N</fullName>
        <ecNumber evidence="4">3.4.11.2</ecNumber>
    </recommendedName>
    <alternativeName>
        <fullName evidence="11">Alanine aminopeptidase</fullName>
    </alternativeName>
    <alternativeName>
        <fullName evidence="12">Lysyl aminopeptidase</fullName>
    </alternativeName>
</protein>
<dbReference type="InterPro" id="IPR001930">
    <property type="entry name" value="Peptidase_M1"/>
</dbReference>
<dbReference type="STRING" id="640132.Srot_2967"/>
<dbReference type="PANTHER" id="PTHR11533:SF297">
    <property type="entry name" value="AMINOPEPTIDASE N"/>
    <property type="match status" value="1"/>
</dbReference>
<comment type="catalytic activity">
    <reaction evidence="1">
        <text>Release of an N-terminal amino acid, Xaa-|-Yaa- from a peptide, amide or arylamide. Xaa is preferably Ala, but may be most amino acids including Pro (slow action). When a terminal hydrophobic residue is followed by a prolyl residue, the two may be released as an intact Xaa-Pro dipeptide.</text>
        <dbReference type="EC" id="3.4.11.2"/>
    </reaction>
</comment>
<dbReference type="eggNOG" id="COG0308">
    <property type="taxonomic scope" value="Bacteria"/>
</dbReference>
<dbReference type="GO" id="GO:0008270">
    <property type="term" value="F:zinc ion binding"/>
    <property type="evidence" value="ECO:0007669"/>
    <property type="project" value="InterPro"/>
</dbReference>